<dbReference type="RefSeq" id="WP_395123299.1">
    <property type="nucleotide sequence ID" value="NZ_JBIMSN010000016.1"/>
</dbReference>
<keyword evidence="5" id="KW-1185">Reference proteome</keyword>
<keyword evidence="1" id="KW-0732">Signal</keyword>
<accession>A0ABW7KDQ1</accession>
<evidence type="ECO:0000256" key="1">
    <source>
        <dbReference type="SAM" id="SignalP"/>
    </source>
</evidence>
<proteinExistence type="predicted"/>
<dbReference type="EMBL" id="JBIMSP010000002">
    <property type="protein sequence ID" value="MFH5240555.1"/>
    <property type="molecule type" value="Genomic_DNA"/>
</dbReference>
<organism evidence="3 4">
    <name type="scientific">Antrihabitans spumae</name>
    <dbReference type="NCBI Taxonomy" id="3373370"/>
    <lineage>
        <taxon>Bacteria</taxon>
        <taxon>Bacillati</taxon>
        <taxon>Actinomycetota</taxon>
        <taxon>Actinomycetes</taxon>
        <taxon>Mycobacteriales</taxon>
        <taxon>Nocardiaceae</taxon>
        <taxon>Antrihabitans</taxon>
    </lineage>
</organism>
<feature type="signal peptide" evidence="1">
    <location>
        <begin position="1"/>
        <end position="26"/>
    </location>
</feature>
<name>A0ABW7KDQ1_9NOCA</name>
<reference evidence="4 5" key="1">
    <citation type="submission" date="2024-10" db="EMBL/GenBank/DDBJ databases">
        <authorList>
            <person name="Riesco R."/>
        </authorList>
    </citation>
    <scope>NUCLEOTIDE SEQUENCE [LARGE SCALE GENOMIC DNA]</scope>
    <source>
        <strain evidence="3 4">NCIMB 15448</strain>
        <strain evidence="2 5">NCIMB 15450</strain>
    </source>
</reference>
<comment type="caution">
    <text evidence="3">The sequence shown here is derived from an EMBL/GenBank/DDBJ whole genome shotgun (WGS) entry which is preliminary data.</text>
</comment>
<gene>
    <name evidence="3" type="ORF">ACHIPV_01500</name>
    <name evidence="2" type="ORF">ACHIRB_04545</name>
</gene>
<evidence type="ECO:0000313" key="5">
    <source>
        <dbReference type="Proteomes" id="UP001609219"/>
    </source>
</evidence>
<evidence type="ECO:0000313" key="3">
    <source>
        <dbReference type="EMBL" id="MFH5240555.1"/>
    </source>
</evidence>
<evidence type="ECO:0000313" key="4">
    <source>
        <dbReference type="Proteomes" id="UP001609176"/>
    </source>
</evidence>
<sequence length="119" mass="12362">MNKNIFAAAGALSVASIVAFAGPATAGPVGLMDQNGIYVVGVDIHPGIYTSTGPSSKYGCYWERLSGTSGDFDDIIANDFVDSGRMQVTIKPTDYAFNTEDCGTWTMVPPRPGTGSSGS</sequence>
<feature type="chain" id="PRO_5045033680" evidence="1">
    <location>
        <begin position="27"/>
        <end position="119"/>
    </location>
</feature>
<dbReference type="Proteomes" id="UP001609176">
    <property type="component" value="Unassembled WGS sequence"/>
</dbReference>
<protein>
    <submittedName>
        <fullName evidence="3">Uncharacterized protein</fullName>
    </submittedName>
</protein>
<dbReference type="Proteomes" id="UP001609219">
    <property type="component" value="Unassembled WGS sequence"/>
</dbReference>
<dbReference type="EMBL" id="JBIMSN010000016">
    <property type="protein sequence ID" value="MFH5227859.1"/>
    <property type="molecule type" value="Genomic_DNA"/>
</dbReference>
<evidence type="ECO:0000313" key="2">
    <source>
        <dbReference type="EMBL" id="MFH5227859.1"/>
    </source>
</evidence>